<keyword evidence="4 7" id="KW-0863">Zinc-finger</keyword>
<dbReference type="KEGG" id="mbe:MBM_06984"/>
<dbReference type="InterPro" id="IPR051059">
    <property type="entry name" value="VerF-like"/>
</dbReference>
<evidence type="ECO:0000256" key="6">
    <source>
        <dbReference type="ARBA" id="ARBA00023242"/>
    </source>
</evidence>
<dbReference type="PROSITE" id="PS50157">
    <property type="entry name" value="ZINC_FINGER_C2H2_2"/>
    <property type="match status" value="2"/>
</dbReference>
<keyword evidence="6" id="KW-0539">Nucleus</keyword>
<dbReference type="Gene3D" id="3.30.160.60">
    <property type="entry name" value="Classic Zinc Finger"/>
    <property type="match status" value="1"/>
</dbReference>
<dbReference type="AlphaFoldDB" id="K1X1T7"/>
<evidence type="ECO:0000256" key="3">
    <source>
        <dbReference type="ARBA" id="ARBA00022737"/>
    </source>
</evidence>
<dbReference type="Pfam" id="PF04082">
    <property type="entry name" value="Fungal_trans"/>
    <property type="match status" value="1"/>
</dbReference>
<dbReference type="eggNOG" id="KOG1721">
    <property type="taxonomic scope" value="Eukaryota"/>
</dbReference>
<dbReference type="OrthoDB" id="654211at2759"/>
<feature type="domain" description="C2H2-type" evidence="8">
    <location>
        <begin position="26"/>
        <end position="48"/>
    </location>
</feature>
<dbReference type="HOGENOM" id="CLU_007423_1_0_1"/>
<dbReference type="RefSeq" id="XP_007294873.1">
    <property type="nucleotide sequence ID" value="XM_007294811.1"/>
</dbReference>
<evidence type="ECO:0000313" key="10">
    <source>
        <dbReference type="Proteomes" id="UP000006753"/>
    </source>
</evidence>
<accession>K1X1T7</accession>
<dbReference type="GO" id="GO:0005634">
    <property type="term" value="C:nucleus"/>
    <property type="evidence" value="ECO:0007669"/>
    <property type="project" value="UniProtKB-SubCell"/>
</dbReference>
<dbReference type="SUPFAM" id="SSF57667">
    <property type="entry name" value="beta-beta-alpha zinc fingers"/>
    <property type="match status" value="1"/>
</dbReference>
<reference evidence="9 10" key="1">
    <citation type="journal article" date="2012" name="BMC Genomics">
        <title>Sequencing the genome of Marssonina brunnea reveals fungus-poplar co-evolution.</title>
        <authorList>
            <person name="Zhu S."/>
            <person name="Cao Y.-Z."/>
            <person name="Jiang C."/>
            <person name="Tan B.-Y."/>
            <person name="Wang Z."/>
            <person name="Feng S."/>
            <person name="Zhang L."/>
            <person name="Su X.-H."/>
            <person name="Brejova B."/>
            <person name="Vinar T."/>
            <person name="Xu M."/>
            <person name="Wang M.-X."/>
            <person name="Zhang S.-G."/>
            <person name="Huang M.-R."/>
            <person name="Wu R."/>
            <person name="Zhou Y."/>
        </authorList>
    </citation>
    <scope>NUCLEOTIDE SEQUENCE [LARGE SCALE GENOMIC DNA]</scope>
    <source>
        <strain evidence="9 10">MB_m1</strain>
    </source>
</reference>
<dbReference type="CDD" id="cd12148">
    <property type="entry name" value="fungal_TF_MHR"/>
    <property type="match status" value="1"/>
</dbReference>
<dbReference type="InterPro" id="IPR007219">
    <property type="entry name" value="XnlR_reg_dom"/>
</dbReference>
<keyword evidence="5" id="KW-0862">Zinc</keyword>
<dbReference type="InterPro" id="IPR013087">
    <property type="entry name" value="Znf_C2H2_type"/>
</dbReference>
<feature type="domain" description="C2H2-type" evidence="8">
    <location>
        <begin position="49"/>
        <end position="77"/>
    </location>
</feature>
<evidence type="ECO:0000256" key="1">
    <source>
        <dbReference type="ARBA" id="ARBA00004123"/>
    </source>
</evidence>
<keyword evidence="2" id="KW-0479">Metal-binding</keyword>
<protein>
    <recommendedName>
        <fullName evidence="8">C2H2-type domain-containing protein</fullName>
    </recommendedName>
</protein>
<dbReference type="GO" id="GO:0000981">
    <property type="term" value="F:DNA-binding transcription factor activity, RNA polymerase II-specific"/>
    <property type="evidence" value="ECO:0007669"/>
    <property type="project" value="InterPro"/>
</dbReference>
<evidence type="ECO:0000259" key="8">
    <source>
        <dbReference type="PROSITE" id="PS50157"/>
    </source>
</evidence>
<dbReference type="OMA" id="SMAAEYQ"/>
<dbReference type="GO" id="GO:0006351">
    <property type="term" value="P:DNA-templated transcription"/>
    <property type="evidence" value="ECO:0007669"/>
    <property type="project" value="InterPro"/>
</dbReference>
<dbReference type="EMBL" id="JH921444">
    <property type="protein sequence ID" value="EKD14773.1"/>
    <property type="molecule type" value="Genomic_DNA"/>
</dbReference>
<dbReference type="InterPro" id="IPR036236">
    <property type="entry name" value="Znf_C2H2_sf"/>
</dbReference>
<proteinExistence type="predicted"/>
<dbReference type="GO" id="GO:0000785">
    <property type="term" value="C:chromatin"/>
    <property type="evidence" value="ECO:0007669"/>
    <property type="project" value="TreeGrafter"/>
</dbReference>
<dbReference type="PANTHER" id="PTHR40626:SF7">
    <property type="entry name" value="TRANSCRIPTION FACTOR, PUTATIVE (AFU_ORTHOLOGUE AFUA_1G04110)-RELATED"/>
    <property type="match status" value="1"/>
</dbReference>
<dbReference type="PROSITE" id="PS00028">
    <property type="entry name" value="ZINC_FINGER_C2H2_1"/>
    <property type="match status" value="1"/>
</dbReference>
<evidence type="ECO:0000313" key="9">
    <source>
        <dbReference type="EMBL" id="EKD14773.1"/>
    </source>
</evidence>
<keyword evidence="3" id="KW-0677">Repeat</keyword>
<keyword evidence="10" id="KW-1185">Reference proteome</keyword>
<evidence type="ECO:0000256" key="2">
    <source>
        <dbReference type="ARBA" id="ARBA00022723"/>
    </source>
</evidence>
<gene>
    <name evidence="9" type="ORF">MBM_06984</name>
</gene>
<dbReference type="Proteomes" id="UP000006753">
    <property type="component" value="Unassembled WGS sequence"/>
</dbReference>
<organism evidence="9 10">
    <name type="scientific">Marssonina brunnea f. sp. multigermtubi (strain MB_m1)</name>
    <name type="common">Marssonina leaf spot fungus</name>
    <dbReference type="NCBI Taxonomy" id="1072389"/>
    <lineage>
        <taxon>Eukaryota</taxon>
        <taxon>Fungi</taxon>
        <taxon>Dikarya</taxon>
        <taxon>Ascomycota</taxon>
        <taxon>Pezizomycotina</taxon>
        <taxon>Leotiomycetes</taxon>
        <taxon>Helotiales</taxon>
        <taxon>Drepanopezizaceae</taxon>
        <taxon>Drepanopeziza</taxon>
    </lineage>
</organism>
<dbReference type="GeneID" id="18762919"/>
<evidence type="ECO:0000256" key="4">
    <source>
        <dbReference type="ARBA" id="ARBA00022771"/>
    </source>
</evidence>
<evidence type="ECO:0000256" key="5">
    <source>
        <dbReference type="ARBA" id="ARBA00022833"/>
    </source>
</evidence>
<name>K1X1T7_MARBU</name>
<dbReference type="GO" id="GO:0000978">
    <property type="term" value="F:RNA polymerase II cis-regulatory region sequence-specific DNA binding"/>
    <property type="evidence" value="ECO:0007669"/>
    <property type="project" value="InterPro"/>
</dbReference>
<dbReference type="InParanoid" id="K1X1T7"/>
<dbReference type="GO" id="GO:0008270">
    <property type="term" value="F:zinc ion binding"/>
    <property type="evidence" value="ECO:0007669"/>
    <property type="project" value="UniProtKB-KW"/>
</dbReference>
<sequence length="793" mass="89287">MAQVQETETGVFMPADHAEPAVNTICSRAFKRGEHRIRHERRHTQEKPYLCKLCDNRYVQKDLLLRHQRLLHGAATSGSGAKKAAAVAAAAAADIDTASMHSLQSSSATQVLVESHESLDSVHATLTDDTSSRDSSGMLQHHVEHLKLFNSVEAESPLFTDPFFEWPSQQMADLALPHLSSHFVDSLLPLKEYSNLLTGGHDPLIGSAPDIASVRPNQQHFAQQSNPVSLRVNLSVFETNRHQKPIFPIRFTNETRERILRGVSAQVSPELLELLASVATILYERCLQRYFATFNTHAPLFHLPSLDVDKVPAAQLLSMCATGALYRMERKVAAIFYNAARQSLENISSESSDQKDPLHELHLQDWIKPTSTESESPIPPLWISQSRLLLTLFETFSGDSKLSSMAIYRLGFFVWDFRARLNWLQSHTAGQEELSWETWVERESVKRLLYGYMYLCNLISMLLDIASGFSMLTDGTLEMPCHHSLWDSANADSWRENAKAWGLGSPLRLKDAVTRLLDETTPHEIPAEYWEWDPYSCHVAVNAVSIYISHMTQGLYFLDESSQHAAADRYRVSDITSQMVTAITKCLHLIKGARARADESHAWEDTEGPLLFNSLAILRVSYCRIMTRAESAARGMLFRMNEAEMDHAIRHFLSETMEWTQSLNRAVSVALEGILIPTRIGSGLVRKTAAFAWAIEHALAGWDAILLLSKWLHAKESLQRRGITLDKVDMQIIQRVRDMLAEDSEPNDSSVSLAAALTRSWAGFYDDTWVWGVTPKMGRILRQLANHYEDAAA</sequence>
<dbReference type="PANTHER" id="PTHR40626">
    <property type="entry name" value="MIP31509P"/>
    <property type="match status" value="1"/>
</dbReference>
<comment type="subcellular location">
    <subcellularLocation>
        <location evidence="1">Nucleus</location>
    </subcellularLocation>
</comment>
<evidence type="ECO:0000256" key="7">
    <source>
        <dbReference type="PROSITE-ProRule" id="PRU00042"/>
    </source>
</evidence>